<evidence type="ECO:0000313" key="1">
    <source>
        <dbReference type="EMBL" id="UVI33310.1"/>
    </source>
</evidence>
<protein>
    <submittedName>
        <fullName evidence="1">ParB/RepB/Spo0J family partition protein</fullName>
    </submittedName>
</protein>
<evidence type="ECO:0000313" key="2">
    <source>
        <dbReference type="Proteomes" id="UP001057877"/>
    </source>
</evidence>
<proteinExistence type="predicted"/>
<dbReference type="RefSeq" id="WP_258389364.1">
    <property type="nucleotide sequence ID" value="NZ_CP091430.1"/>
</dbReference>
<dbReference type="Gene3D" id="3.90.1530.10">
    <property type="entry name" value="Conserved hypothetical protein from pyrococcus furiosus pfu- 392566-001, ParB domain"/>
    <property type="match status" value="1"/>
</dbReference>
<accession>A0ABY5SKX7</accession>
<organism evidence="1 2">
    <name type="scientific">Paenibacillus spongiae</name>
    <dbReference type="NCBI Taxonomy" id="2909671"/>
    <lineage>
        <taxon>Bacteria</taxon>
        <taxon>Bacillati</taxon>
        <taxon>Bacillota</taxon>
        <taxon>Bacilli</taxon>
        <taxon>Bacillales</taxon>
        <taxon>Paenibacillaceae</taxon>
        <taxon>Paenibacillus</taxon>
    </lineage>
</organism>
<gene>
    <name evidence="1" type="ORF">L1F29_16335</name>
</gene>
<name>A0ABY5SKX7_9BACL</name>
<dbReference type="InterPro" id="IPR036086">
    <property type="entry name" value="ParB/Sulfiredoxin_sf"/>
</dbReference>
<reference evidence="1" key="1">
    <citation type="submission" date="2022-01" db="EMBL/GenBank/DDBJ databases">
        <title>Paenibacillus spongiae sp. nov., isolated from marine sponge.</title>
        <authorList>
            <person name="Li Z."/>
            <person name="Zhang M."/>
        </authorList>
    </citation>
    <scope>NUCLEOTIDE SEQUENCE</scope>
    <source>
        <strain evidence="1">PHS-Z3</strain>
    </source>
</reference>
<keyword evidence="2" id="KW-1185">Reference proteome</keyword>
<dbReference type="SUPFAM" id="SSF110849">
    <property type="entry name" value="ParB/Sulfiredoxin"/>
    <property type="match status" value="1"/>
</dbReference>
<dbReference type="EMBL" id="CP091430">
    <property type="protein sequence ID" value="UVI33310.1"/>
    <property type="molecule type" value="Genomic_DNA"/>
</dbReference>
<dbReference type="Proteomes" id="UP001057877">
    <property type="component" value="Chromosome"/>
</dbReference>
<sequence>MDNGALHYTCEEAKQFAARGQIEEWVHLYLNAAGNNPAFSEGLMKQKRHWVGPILVDVDRLQRCHGPKSEPDMEYYSSDEHWDILVGRYERMFHEGWDAPPLIIQHVNGSLSVRDGNRRTAALKRAGIPEYWVIIWDDDSADNIWNTLRK</sequence>